<keyword evidence="2" id="KW-1185">Reference proteome</keyword>
<proteinExistence type="predicted"/>
<dbReference type="Proteomes" id="UP000027442">
    <property type="component" value="Unassembled WGS sequence"/>
</dbReference>
<dbReference type="HOGENOM" id="CLU_2772443_0_0_10"/>
<sequence>MGYALTERSYFVVHHLRYLPNRIIHLIIYRDVFVLVKIWGCKLKDGILSSSFLDDDIPSLTYRIATDGG</sequence>
<reference evidence="1 2" key="1">
    <citation type="submission" date="2013-08" db="EMBL/GenBank/DDBJ databases">
        <authorList>
            <person name="Weinstock G."/>
            <person name="Sodergren E."/>
            <person name="Wylie T."/>
            <person name="Fulton L."/>
            <person name="Fulton R."/>
            <person name="Fronick C."/>
            <person name="O'Laughlin M."/>
            <person name="Godfrey J."/>
            <person name="Miner T."/>
            <person name="Herter B."/>
            <person name="Appelbaum E."/>
            <person name="Cordes M."/>
            <person name="Lek S."/>
            <person name="Wollam A."/>
            <person name="Pepin K.H."/>
            <person name="Palsikar V.B."/>
            <person name="Mitreva M."/>
            <person name="Wilson R.K."/>
        </authorList>
    </citation>
    <scope>NUCLEOTIDE SEQUENCE [LARGE SCALE GENOMIC DNA]</scope>
    <source>
        <strain evidence="1 2">ATCC 15930</strain>
    </source>
</reference>
<evidence type="ECO:0000313" key="1">
    <source>
        <dbReference type="EMBL" id="KDR53244.1"/>
    </source>
</evidence>
<comment type="caution">
    <text evidence="1">The sequence shown here is derived from an EMBL/GenBank/DDBJ whole genome shotgun (WGS) entry which is preliminary data.</text>
</comment>
<dbReference type="AlphaFoldDB" id="A0A069QML5"/>
<dbReference type="EMBL" id="JNGW01000022">
    <property type="protein sequence ID" value="KDR53244.1"/>
    <property type="molecule type" value="Genomic_DNA"/>
</dbReference>
<gene>
    <name evidence="1" type="ORF">HMPREF1991_00608</name>
</gene>
<accession>A0A069QML5</accession>
<protein>
    <submittedName>
        <fullName evidence="1">Uncharacterized protein</fullName>
    </submittedName>
</protein>
<dbReference type="PATRIC" id="fig|1122985.7.peg.630"/>
<name>A0A069QML5_HOYLO</name>
<evidence type="ECO:0000313" key="2">
    <source>
        <dbReference type="Proteomes" id="UP000027442"/>
    </source>
</evidence>
<organism evidence="1 2">
    <name type="scientific">Hoylesella loescheii DSM 19665 = JCM 12249 = ATCC 15930</name>
    <dbReference type="NCBI Taxonomy" id="1122985"/>
    <lineage>
        <taxon>Bacteria</taxon>
        <taxon>Pseudomonadati</taxon>
        <taxon>Bacteroidota</taxon>
        <taxon>Bacteroidia</taxon>
        <taxon>Bacteroidales</taxon>
        <taxon>Prevotellaceae</taxon>
        <taxon>Hoylesella</taxon>
    </lineage>
</organism>